<evidence type="ECO:0000313" key="1">
    <source>
        <dbReference type="EMBL" id="MEO1782851.1"/>
    </source>
</evidence>
<accession>A0ABV0F462</accession>
<organism evidence="1 2">
    <name type="scientific">Enterococcus diestrammenae</name>
    <dbReference type="NCBI Taxonomy" id="1155073"/>
    <lineage>
        <taxon>Bacteria</taxon>
        <taxon>Bacillati</taxon>
        <taxon>Bacillota</taxon>
        <taxon>Bacilli</taxon>
        <taxon>Lactobacillales</taxon>
        <taxon>Enterococcaceae</taxon>
        <taxon>Enterococcus</taxon>
    </lineage>
</organism>
<dbReference type="RefSeq" id="WP_161869949.1">
    <property type="nucleotide sequence ID" value="NZ_MAEI02000001.1"/>
</dbReference>
<dbReference type="InterPro" id="IPR003749">
    <property type="entry name" value="ThiS/MoaD-like"/>
</dbReference>
<reference evidence="1 2" key="2">
    <citation type="submission" date="2024-02" db="EMBL/GenBank/DDBJ databases">
        <title>The Genome Sequence of Enterococcus diestrammenae JM9A.</title>
        <authorList>
            <person name="Earl A."/>
            <person name="Manson A."/>
            <person name="Gilmore M."/>
            <person name="Sanders J."/>
            <person name="Shea T."/>
            <person name="Howe W."/>
            <person name="Livny J."/>
            <person name="Cuomo C."/>
            <person name="Neafsey D."/>
            <person name="Birren B."/>
        </authorList>
    </citation>
    <scope>NUCLEOTIDE SEQUENCE [LARGE SCALE GENOMIC DNA]</scope>
    <source>
        <strain evidence="1 2">JM9A</strain>
    </source>
</reference>
<dbReference type="SUPFAM" id="SSF54285">
    <property type="entry name" value="MoaD/ThiS"/>
    <property type="match status" value="1"/>
</dbReference>
<sequence length="81" mass="8876">MTDIKLFAYLAETLGDTIEIQLPKSFTKSQLLEVVAQAFPLMKNEIMTCNVAINQTFATEGQVYEVAEIKEIALIPPVSGG</sequence>
<evidence type="ECO:0000313" key="2">
    <source>
        <dbReference type="Proteomes" id="UP001429357"/>
    </source>
</evidence>
<proteinExistence type="predicted"/>
<comment type="caution">
    <text evidence="1">The sequence shown here is derived from an EMBL/GenBank/DDBJ whole genome shotgun (WGS) entry which is preliminary data.</text>
</comment>
<dbReference type="Gene3D" id="3.10.20.30">
    <property type="match status" value="1"/>
</dbReference>
<dbReference type="Proteomes" id="UP001429357">
    <property type="component" value="Unassembled WGS sequence"/>
</dbReference>
<protein>
    <recommendedName>
        <fullName evidence="3">Molybdopterin synthase sulfur carrier subunit</fullName>
    </recommendedName>
</protein>
<dbReference type="Pfam" id="PF02597">
    <property type="entry name" value="ThiS"/>
    <property type="match status" value="1"/>
</dbReference>
<keyword evidence="2" id="KW-1185">Reference proteome</keyword>
<evidence type="ECO:0008006" key="3">
    <source>
        <dbReference type="Google" id="ProtNLM"/>
    </source>
</evidence>
<dbReference type="InterPro" id="IPR012675">
    <property type="entry name" value="Beta-grasp_dom_sf"/>
</dbReference>
<reference evidence="2" key="1">
    <citation type="submission" date="2016-06" db="EMBL/GenBank/DDBJ databases">
        <title>Four novel species of enterococci isolated from chicken manure.</title>
        <authorList>
            <person name="Van Tyne D."/>
        </authorList>
    </citation>
    <scope>NUCLEOTIDE SEQUENCE [LARGE SCALE GENOMIC DNA]</scope>
    <source>
        <strain evidence="2">JM9A</strain>
    </source>
</reference>
<name>A0ABV0F462_9ENTE</name>
<dbReference type="CDD" id="cd00754">
    <property type="entry name" value="Ubl_MoaD"/>
    <property type="match status" value="1"/>
</dbReference>
<dbReference type="EMBL" id="MAEI02000001">
    <property type="protein sequence ID" value="MEO1782851.1"/>
    <property type="molecule type" value="Genomic_DNA"/>
</dbReference>
<dbReference type="InterPro" id="IPR016155">
    <property type="entry name" value="Mopterin_synth/thiamin_S_b"/>
</dbReference>
<gene>
    <name evidence="1" type="ORF">BAU18_002467</name>
</gene>